<organism evidence="4 5">
    <name type="scientific">Sutterella massiliensis</name>
    <dbReference type="NCBI Taxonomy" id="1816689"/>
    <lineage>
        <taxon>Bacteria</taxon>
        <taxon>Pseudomonadati</taxon>
        <taxon>Pseudomonadota</taxon>
        <taxon>Betaproteobacteria</taxon>
        <taxon>Burkholderiales</taxon>
        <taxon>Sutterellaceae</taxon>
        <taxon>Sutterella</taxon>
    </lineage>
</organism>
<dbReference type="InterPro" id="IPR057727">
    <property type="entry name" value="WCX_dom"/>
</dbReference>
<keyword evidence="2" id="KW-0804">Transcription</keyword>
<dbReference type="InterPro" id="IPR036390">
    <property type="entry name" value="WH_DNA-bd_sf"/>
</dbReference>
<keyword evidence="5" id="KW-1185">Reference proteome</keyword>
<dbReference type="InterPro" id="IPR051534">
    <property type="entry name" value="CBASS_pafABC_assoc_protein"/>
</dbReference>
<dbReference type="InterPro" id="IPR026881">
    <property type="entry name" value="WYL_dom"/>
</dbReference>
<dbReference type="PROSITE" id="PS51000">
    <property type="entry name" value="HTH_DEOR_2"/>
    <property type="match status" value="1"/>
</dbReference>
<dbReference type="InterPro" id="IPR001034">
    <property type="entry name" value="DeoR_HTH"/>
</dbReference>
<dbReference type="Gene3D" id="1.10.10.10">
    <property type="entry name" value="Winged helix-like DNA-binding domain superfamily/Winged helix DNA-binding domain"/>
    <property type="match status" value="1"/>
</dbReference>
<gene>
    <name evidence="4" type="ORF">H6A60_06110</name>
</gene>
<dbReference type="PANTHER" id="PTHR34580">
    <property type="match status" value="1"/>
</dbReference>
<evidence type="ECO:0000256" key="2">
    <source>
        <dbReference type="ARBA" id="ARBA00023163"/>
    </source>
</evidence>
<dbReference type="EMBL" id="JACJJC010000008">
    <property type="protein sequence ID" value="MBM6704059.1"/>
    <property type="molecule type" value="Genomic_DNA"/>
</dbReference>
<evidence type="ECO:0000256" key="1">
    <source>
        <dbReference type="ARBA" id="ARBA00023015"/>
    </source>
</evidence>
<dbReference type="Pfam" id="PF25583">
    <property type="entry name" value="WCX"/>
    <property type="match status" value="1"/>
</dbReference>
<comment type="caution">
    <text evidence="4">The sequence shown here is derived from an EMBL/GenBank/DDBJ whole genome shotgun (WGS) entry which is preliminary data.</text>
</comment>
<dbReference type="PROSITE" id="PS52050">
    <property type="entry name" value="WYL"/>
    <property type="match status" value="1"/>
</dbReference>
<dbReference type="InterPro" id="IPR036388">
    <property type="entry name" value="WH-like_DNA-bd_sf"/>
</dbReference>
<dbReference type="RefSeq" id="WP_205102535.1">
    <property type="nucleotide sequence ID" value="NZ_JACJJC010000008.1"/>
</dbReference>
<protein>
    <submittedName>
        <fullName evidence="4">WYL domain-containing protein</fullName>
    </submittedName>
</protein>
<feature type="domain" description="HTH deoR-type" evidence="3">
    <location>
        <begin position="3"/>
        <end position="62"/>
    </location>
</feature>
<keyword evidence="1" id="KW-0805">Transcription regulation</keyword>
<dbReference type="PANTHER" id="PTHR34580:SF1">
    <property type="entry name" value="PROTEIN PAFC"/>
    <property type="match status" value="1"/>
</dbReference>
<name>A0ABS2DRY1_9BURK</name>
<dbReference type="Proteomes" id="UP000715095">
    <property type="component" value="Unassembled WGS sequence"/>
</dbReference>
<dbReference type="SUPFAM" id="SSF46785">
    <property type="entry name" value="Winged helix' DNA-binding domain"/>
    <property type="match status" value="1"/>
</dbReference>
<sequence length="345" mass="39376">MKSSMRRLIIDRLLSEKGLVPFDEITSVLQVSAPTVKRDLRYMREQLGAPIRYSKQRGGYFYDVSDKEPRQLVGRPRKNPRPQPQRLARKQWYTSEELYVLASTVSLLGQLSEDKQSAIFQELEPLRARVSSLLCLGEIEPKELLRRVKIVSSRVPYEEPPAFETIGAALSIRRRVLINYYSASRGEHSSRTISPMRLVHYKNRWYVDAYCHQSEGLRTFLIENIESAEVLEESAIRYSLEKVKQELDAGYGIFHGAQLQEAHIHLPANRVSYVLREAWHSDQKVVANEDGSAELYVPYSNPTEIVGEILRWGAGVEVKAPEALKALVAAQALEIASLYDFSRKA</sequence>
<evidence type="ECO:0000259" key="3">
    <source>
        <dbReference type="PROSITE" id="PS51000"/>
    </source>
</evidence>
<evidence type="ECO:0000313" key="4">
    <source>
        <dbReference type="EMBL" id="MBM6704059.1"/>
    </source>
</evidence>
<dbReference type="Pfam" id="PF13280">
    <property type="entry name" value="WYL"/>
    <property type="match status" value="1"/>
</dbReference>
<proteinExistence type="predicted"/>
<reference evidence="4 5" key="1">
    <citation type="journal article" date="2021" name="Sci. Rep.">
        <title>The distribution of antibiotic resistance genes in chicken gut microbiota commensals.</title>
        <authorList>
            <person name="Juricova H."/>
            <person name="Matiasovicova J."/>
            <person name="Kubasova T."/>
            <person name="Cejkova D."/>
            <person name="Rychlik I."/>
        </authorList>
    </citation>
    <scope>NUCLEOTIDE SEQUENCE [LARGE SCALE GENOMIC DNA]</scope>
    <source>
        <strain evidence="4 5">An829</strain>
    </source>
</reference>
<evidence type="ECO:0000313" key="5">
    <source>
        <dbReference type="Proteomes" id="UP000715095"/>
    </source>
</evidence>
<accession>A0ABS2DRY1</accession>